<evidence type="ECO:0000313" key="2">
    <source>
        <dbReference type="Proteomes" id="UP001278500"/>
    </source>
</evidence>
<comment type="caution">
    <text evidence="1">The sequence shown here is derived from an EMBL/GenBank/DDBJ whole genome shotgun (WGS) entry which is preliminary data.</text>
</comment>
<evidence type="ECO:0000313" key="1">
    <source>
        <dbReference type="EMBL" id="KAK3354428.1"/>
    </source>
</evidence>
<reference evidence="1" key="1">
    <citation type="journal article" date="2023" name="Mol. Phylogenet. Evol.">
        <title>Genome-scale phylogeny and comparative genomics of the fungal order Sordariales.</title>
        <authorList>
            <person name="Hensen N."/>
            <person name="Bonometti L."/>
            <person name="Westerberg I."/>
            <person name="Brannstrom I.O."/>
            <person name="Guillou S."/>
            <person name="Cros-Aarteil S."/>
            <person name="Calhoun S."/>
            <person name="Haridas S."/>
            <person name="Kuo A."/>
            <person name="Mondo S."/>
            <person name="Pangilinan J."/>
            <person name="Riley R."/>
            <person name="LaButti K."/>
            <person name="Andreopoulos B."/>
            <person name="Lipzen A."/>
            <person name="Chen C."/>
            <person name="Yan M."/>
            <person name="Daum C."/>
            <person name="Ng V."/>
            <person name="Clum A."/>
            <person name="Steindorff A."/>
            <person name="Ohm R.A."/>
            <person name="Martin F."/>
            <person name="Silar P."/>
            <person name="Natvig D.O."/>
            <person name="Lalanne C."/>
            <person name="Gautier V."/>
            <person name="Ament-Velasquez S.L."/>
            <person name="Kruys A."/>
            <person name="Hutchinson M.I."/>
            <person name="Powell A.J."/>
            <person name="Barry K."/>
            <person name="Miller A.N."/>
            <person name="Grigoriev I.V."/>
            <person name="Debuchy R."/>
            <person name="Gladieux P."/>
            <person name="Hiltunen Thoren M."/>
            <person name="Johannesson H."/>
        </authorList>
    </citation>
    <scope>NUCLEOTIDE SEQUENCE</scope>
    <source>
        <strain evidence="1">CBS 560.94</strain>
    </source>
</reference>
<gene>
    <name evidence="1" type="ORF">B0H65DRAFT_437786</name>
</gene>
<dbReference type="AlphaFoldDB" id="A0AAE0MVX4"/>
<keyword evidence="2" id="KW-1185">Reference proteome</keyword>
<dbReference type="GeneID" id="87862489"/>
<accession>A0AAE0MVX4</accession>
<organism evidence="1 2">
    <name type="scientific">Neurospora tetraspora</name>
    <dbReference type="NCBI Taxonomy" id="94610"/>
    <lineage>
        <taxon>Eukaryota</taxon>
        <taxon>Fungi</taxon>
        <taxon>Dikarya</taxon>
        <taxon>Ascomycota</taxon>
        <taxon>Pezizomycotina</taxon>
        <taxon>Sordariomycetes</taxon>
        <taxon>Sordariomycetidae</taxon>
        <taxon>Sordariales</taxon>
        <taxon>Sordariaceae</taxon>
        <taxon>Neurospora</taxon>
    </lineage>
</organism>
<dbReference type="RefSeq" id="XP_062685806.1">
    <property type="nucleotide sequence ID" value="XM_062825335.1"/>
</dbReference>
<dbReference type="Proteomes" id="UP001278500">
    <property type="component" value="Unassembled WGS sequence"/>
</dbReference>
<name>A0AAE0MVX4_9PEZI</name>
<dbReference type="EMBL" id="JAUEPP010000001">
    <property type="protein sequence ID" value="KAK3354428.1"/>
    <property type="molecule type" value="Genomic_DNA"/>
</dbReference>
<proteinExistence type="predicted"/>
<sequence>MPGASLSEDGTRNCRDGHHLWELECSGDCVYSSLLKTQFGHAKGQSQKNDFESRTRPERRSFREAPDFIAFNISQSCHIAANHKLECGFPSSSSSSEQILDYLSLSLSQSPHHLHRIINCPTKGFGRLGKRGQVGTLRAPANPQWYTRAVDNLEPRCLTIRVSIVDSRNRFLTPSRNLRLLRRTRTREPTPVRYLRGHNTKAGRTCATKAPAVLK</sequence>
<protein>
    <submittedName>
        <fullName evidence="1">Uncharacterized protein</fullName>
    </submittedName>
</protein>
<reference evidence="1" key="2">
    <citation type="submission" date="2023-06" db="EMBL/GenBank/DDBJ databases">
        <authorList>
            <consortium name="Lawrence Berkeley National Laboratory"/>
            <person name="Haridas S."/>
            <person name="Hensen N."/>
            <person name="Bonometti L."/>
            <person name="Westerberg I."/>
            <person name="Brannstrom I.O."/>
            <person name="Guillou S."/>
            <person name="Cros-Aarteil S."/>
            <person name="Calhoun S."/>
            <person name="Kuo A."/>
            <person name="Mondo S."/>
            <person name="Pangilinan J."/>
            <person name="Riley R."/>
            <person name="Labutti K."/>
            <person name="Andreopoulos B."/>
            <person name="Lipzen A."/>
            <person name="Chen C."/>
            <person name="Yanf M."/>
            <person name="Daum C."/>
            <person name="Ng V."/>
            <person name="Clum A."/>
            <person name="Steindorff A."/>
            <person name="Ohm R."/>
            <person name="Martin F."/>
            <person name="Silar P."/>
            <person name="Natvig D."/>
            <person name="Lalanne C."/>
            <person name="Gautier V."/>
            <person name="Ament-Velasquez S.L."/>
            <person name="Kruys A."/>
            <person name="Hutchinson M.I."/>
            <person name="Powell A.J."/>
            <person name="Barry K."/>
            <person name="Miller A.N."/>
            <person name="Grigoriev I.V."/>
            <person name="Debuchy R."/>
            <person name="Gladieux P."/>
            <person name="Thoren M.H."/>
            <person name="Johannesson H."/>
        </authorList>
    </citation>
    <scope>NUCLEOTIDE SEQUENCE</scope>
    <source>
        <strain evidence="1">CBS 560.94</strain>
    </source>
</reference>